<dbReference type="GO" id="GO:0016413">
    <property type="term" value="F:O-acetyltransferase activity"/>
    <property type="evidence" value="ECO:0007669"/>
    <property type="project" value="InterPro"/>
</dbReference>
<gene>
    <name evidence="3" type="ORF">OSB04_021841</name>
</gene>
<dbReference type="PANTHER" id="PTHR32285:SF303">
    <property type="entry name" value="PMR5 DOMAIN, PC-ESTERASE, PROTEIN TRICHOME BIREFRINGENCE-LIKE 34"/>
    <property type="match status" value="1"/>
</dbReference>
<sequence>MIDFLNKSSGEAEGKRVIFVGDSVNRNQWISMVCMLQTVIPTGQKKMQKVVDISLFTFKAFVSSHPSFSTSN</sequence>
<protein>
    <recommendedName>
        <fullName evidence="2">Trichome birefringence-like C-terminal domain-containing protein</fullName>
    </recommendedName>
</protein>
<evidence type="ECO:0000313" key="4">
    <source>
        <dbReference type="Proteomes" id="UP001172457"/>
    </source>
</evidence>
<dbReference type="InterPro" id="IPR029962">
    <property type="entry name" value="TBL"/>
</dbReference>
<reference evidence="3" key="1">
    <citation type="submission" date="2023-03" db="EMBL/GenBank/DDBJ databases">
        <title>Chromosome-scale reference genome and RAD-based genetic map of yellow starthistle (Centaurea solstitialis) reveal putative structural variation and QTLs associated with invader traits.</title>
        <authorList>
            <person name="Reatini B."/>
            <person name="Cang F.A."/>
            <person name="Jiang Q."/>
            <person name="Mckibben M.T.W."/>
            <person name="Barker M.S."/>
            <person name="Rieseberg L.H."/>
            <person name="Dlugosch K.M."/>
        </authorList>
    </citation>
    <scope>NUCLEOTIDE SEQUENCE</scope>
    <source>
        <strain evidence="3">CAN-66</strain>
        <tissue evidence="3">Leaf</tissue>
    </source>
</reference>
<evidence type="ECO:0000313" key="3">
    <source>
        <dbReference type="EMBL" id="KAJ9549298.1"/>
    </source>
</evidence>
<evidence type="ECO:0000256" key="1">
    <source>
        <dbReference type="ARBA" id="ARBA00007727"/>
    </source>
</evidence>
<feature type="domain" description="Trichome birefringence-like C-terminal" evidence="2">
    <location>
        <begin position="13"/>
        <end position="60"/>
    </location>
</feature>
<proteinExistence type="inferred from homology"/>
<dbReference type="Proteomes" id="UP001172457">
    <property type="component" value="Chromosome 5"/>
</dbReference>
<dbReference type="InterPro" id="IPR026057">
    <property type="entry name" value="TBL_C"/>
</dbReference>
<organism evidence="3 4">
    <name type="scientific">Centaurea solstitialis</name>
    <name type="common">yellow star-thistle</name>
    <dbReference type="NCBI Taxonomy" id="347529"/>
    <lineage>
        <taxon>Eukaryota</taxon>
        <taxon>Viridiplantae</taxon>
        <taxon>Streptophyta</taxon>
        <taxon>Embryophyta</taxon>
        <taxon>Tracheophyta</taxon>
        <taxon>Spermatophyta</taxon>
        <taxon>Magnoliopsida</taxon>
        <taxon>eudicotyledons</taxon>
        <taxon>Gunneridae</taxon>
        <taxon>Pentapetalae</taxon>
        <taxon>asterids</taxon>
        <taxon>campanulids</taxon>
        <taxon>Asterales</taxon>
        <taxon>Asteraceae</taxon>
        <taxon>Carduoideae</taxon>
        <taxon>Cardueae</taxon>
        <taxon>Centaureinae</taxon>
        <taxon>Centaurea</taxon>
    </lineage>
</organism>
<dbReference type="PANTHER" id="PTHR32285">
    <property type="entry name" value="PROTEIN TRICHOME BIREFRINGENCE-LIKE 9-RELATED"/>
    <property type="match status" value="1"/>
</dbReference>
<dbReference type="GO" id="GO:0005794">
    <property type="term" value="C:Golgi apparatus"/>
    <property type="evidence" value="ECO:0007669"/>
    <property type="project" value="TreeGrafter"/>
</dbReference>
<dbReference type="AlphaFoldDB" id="A0AA38SV84"/>
<name>A0AA38SV84_9ASTR</name>
<dbReference type="EMBL" id="JARYMX010000005">
    <property type="protein sequence ID" value="KAJ9549298.1"/>
    <property type="molecule type" value="Genomic_DNA"/>
</dbReference>
<dbReference type="Pfam" id="PF13839">
    <property type="entry name" value="PC-Esterase"/>
    <property type="match status" value="1"/>
</dbReference>
<accession>A0AA38SV84</accession>
<evidence type="ECO:0000259" key="2">
    <source>
        <dbReference type="Pfam" id="PF13839"/>
    </source>
</evidence>
<comment type="caution">
    <text evidence="3">The sequence shown here is derived from an EMBL/GenBank/DDBJ whole genome shotgun (WGS) entry which is preliminary data.</text>
</comment>
<comment type="similarity">
    <text evidence="1">Belongs to the PC-esterase family. TBL subfamily.</text>
</comment>
<keyword evidence="4" id="KW-1185">Reference proteome</keyword>